<evidence type="ECO:0000256" key="1">
    <source>
        <dbReference type="ARBA" id="ARBA00022448"/>
    </source>
</evidence>
<gene>
    <name evidence="9" type="ORF">BEN30_04390</name>
</gene>
<dbReference type="GO" id="GO:0009055">
    <property type="term" value="F:electron transfer activity"/>
    <property type="evidence" value="ECO:0007669"/>
    <property type="project" value="InterPro"/>
</dbReference>
<dbReference type="AlphaFoldDB" id="A0A1E5QBI7"/>
<dbReference type="RefSeq" id="WP_069956785.1">
    <property type="nucleotide sequence ID" value="NZ_MCGG01000008.1"/>
</dbReference>
<dbReference type="GO" id="GO:0046872">
    <property type="term" value="F:metal ion binding"/>
    <property type="evidence" value="ECO:0007669"/>
    <property type="project" value="UniProtKB-KW"/>
</dbReference>
<dbReference type="Gene3D" id="1.10.760.10">
    <property type="entry name" value="Cytochrome c-like domain"/>
    <property type="match status" value="2"/>
</dbReference>
<sequence length="235" mass="25177">MSAPLLAQNAPSQPSPSEKVRDEKSQIDDTLQMCFQCHGAGAVSQIPTRPTLAGQKADYIRRQLKAFRLAALSANETTEGGDGPRTATPLKRTDPVMEHMVAGVPDHLIDPLAAALSNLPCDGGKASPPHTKTSSLPPSAEACTVCHGVDGISSQSQVPNLAGQQRAYLRRQLLLIRETAWGAQPREGEAWRSHPIMEAQTARIPIADIDAIARYYTELDCRGANPGGIKSDRAQ</sequence>
<reference evidence="10" key="1">
    <citation type="submission" date="2016-07" db="EMBL/GenBank/DDBJ databases">
        <authorList>
            <person name="Florea S."/>
            <person name="Webb J.S."/>
            <person name="Jaromczyk J."/>
            <person name="Schardl C.L."/>
        </authorList>
    </citation>
    <scope>NUCLEOTIDE SEQUENCE [LARGE SCALE GENOMIC DNA]</scope>
    <source>
        <strain evidence="10">MV-1</strain>
    </source>
</reference>
<dbReference type="Pfam" id="PF00034">
    <property type="entry name" value="Cytochrom_C"/>
    <property type="match status" value="1"/>
</dbReference>
<dbReference type="InterPro" id="IPR050597">
    <property type="entry name" value="Cytochrome_c_Oxidase_Subunit"/>
</dbReference>
<evidence type="ECO:0000259" key="8">
    <source>
        <dbReference type="PROSITE" id="PS51007"/>
    </source>
</evidence>
<evidence type="ECO:0000256" key="5">
    <source>
        <dbReference type="ARBA" id="ARBA00023004"/>
    </source>
</evidence>
<keyword evidence="2 6" id="KW-0349">Heme</keyword>
<keyword evidence="4" id="KW-0249">Electron transport</keyword>
<evidence type="ECO:0000256" key="2">
    <source>
        <dbReference type="ARBA" id="ARBA00022617"/>
    </source>
</evidence>
<name>A0A1E5QBI7_9PROT</name>
<accession>A0A1E5QBI7</accession>
<proteinExistence type="predicted"/>
<keyword evidence="5 6" id="KW-0408">Iron</keyword>
<dbReference type="GO" id="GO:0020037">
    <property type="term" value="F:heme binding"/>
    <property type="evidence" value="ECO:0007669"/>
    <property type="project" value="InterPro"/>
</dbReference>
<dbReference type="PROSITE" id="PS51007">
    <property type="entry name" value="CYTC"/>
    <property type="match status" value="1"/>
</dbReference>
<evidence type="ECO:0000256" key="7">
    <source>
        <dbReference type="SAM" id="MobiDB-lite"/>
    </source>
</evidence>
<dbReference type="SUPFAM" id="SSF46626">
    <property type="entry name" value="Cytochrome c"/>
    <property type="match status" value="2"/>
</dbReference>
<protein>
    <recommendedName>
        <fullName evidence="8">Cytochrome c domain-containing protein</fullName>
    </recommendedName>
</protein>
<keyword evidence="3 6" id="KW-0479">Metal-binding</keyword>
<dbReference type="STRING" id="28181.BEN30_04390"/>
<dbReference type="Proteomes" id="UP000095347">
    <property type="component" value="Unassembled WGS sequence"/>
</dbReference>
<dbReference type="EMBL" id="MCGG01000008">
    <property type="protein sequence ID" value="OEJ69321.1"/>
    <property type="molecule type" value="Genomic_DNA"/>
</dbReference>
<dbReference type="InterPro" id="IPR036909">
    <property type="entry name" value="Cyt_c-like_dom_sf"/>
</dbReference>
<organism evidence="9 10">
    <name type="scientific">Magnetovibrio blakemorei</name>
    <dbReference type="NCBI Taxonomy" id="28181"/>
    <lineage>
        <taxon>Bacteria</taxon>
        <taxon>Pseudomonadati</taxon>
        <taxon>Pseudomonadota</taxon>
        <taxon>Alphaproteobacteria</taxon>
        <taxon>Rhodospirillales</taxon>
        <taxon>Magnetovibrionaceae</taxon>
        <taxon>Magnetovibrio</taxon>
    </lineage>
</organism>
<evidence type="ECO:0000313" key="10">
    <source>
        <dbReference type="Proteomes" id="UP000095347"/>
    </source>
</evidence>
<feature type="region of interest" description="Disordered" evidence="7">
    <location>
        <begin position="1"/>
        <end position="26"/>
    </location>
</feature>
<keyword evidence="10" id="KW-1185">Reference proteome</keyword>
<keyword evidence="1" id="KW-0813">Transport</keyword>
<evidence type="ECO:0000313" key="9">
    <source>
        <dbReference type="EMBL" id="OEJ69321.1"/>
    </source>
</evidence>
<dbReference type="PANTHER" id="PTHR33751:SF9">
    <property type="entry name" value="CYTOCHROME C4"/>
    <property type="match status" value="1"/>
</dbReference>
<evidence type="ECO:0000256" key="6">
    <source>
        <dbReference type="PROSITE-ProRule" id="PRU00433"/>
    </source>
</evidence>
<evidence type="ECO:0000256" key="3">
    <source>
        <dbReference type="ARBA" id="ARBA00022723"/>
    </source>
</evidence>
<comment type="caution">
    <text evidence="9">The sequence shown here is derived from an EMBL/GenBank/DDBJ whole genome shotgun (WGS) entry which is preliminary data.</text>
</comment>
<dbReference type="InterPro" id="IPR009056">
    <property type="entry name" value="Cyt_c-like_dom"/>
</dbReference>
<feature type="domain" description="Cytochrome c" evidence="8">
    <location>
        <begin position="118"/>
        <end position="220"/>
    </location>
</feature>
<dbReference type="PANTHER" id="PTHR33751">
    <property type="entry name" value="CBB3-TYPE CYTOCHROME C OXIDASE SUBUNIT FIXP"/>
    <property type="match status" value="1"/>
</dbReference>
<evidence type="ECO:0000256" key="4">
    <source>
        <dbReference type="ARBA" id="ARBA00022982"/>
    </source>
</evidence>